<dbReference type="PANTHER" id="PTHR44051:SF8">
    <property type="entry name" value="GLUTATHIONE S-TRANSFERASE GSTA"/>
    <property type="match status" value="1"/>
</dbReference>
<dbReference type="InterPro" id="IPR036249">
    <property type="entry name" value="Thioredoxin-like_sf"/>
</dbReference>
<dbReference type="Pfam" id="PF02798">
    <property type="entry name" value="GST_N"/>
    <property type="match status" value="1"/>
</dbReference>
<dbReference type="STRING" id="91928.A0A0D2BNH7"/>
<dbReference type="InterPro" id="IPR036282">
    <property type="entry name" value="Glutathione-S-Trfase_C_sf"/>
</dbReference>
<dbReference type="GeneID" id="27337050"/>
<protein>
    <recommendedName>
        <fullName evidence="3">GST C-terminal domain-containing protein</fullName>
    </recommendedName>
</protein>
<dbReference type="OrthoDB" id="2309723at2759"/>
<reference evidence="4 5" key="1">
    <citation type="submission" date="2015-01" db="EMBL/GenBank/DDBJ databases">
        <title>The Genome Sequence of Exophiala spinifera CBS89968.</title>
        <authorList>
            <consortium name="The Broad Institute Genomics Platform"/>
            <person name="Cuomo C."/>
            <person name="de Hoog S."/>
            <person name="Gorbushina A."/>
            <person name="Stielow B."/>
            <person name="Teixiera M."/>
            <person name="Abouelleil A."/>
            <person name="Chapman S.B."/>
            <person name="Priest M."/>
            <person name="Young S.K."/>
            <person name="Wortman J."/>
            <person name="Nusbaum C."/>
            <person name="Birren B."/>
        </authorList>
    </citation>
    <scope>NUCLEOTIDE SEQUENCE [LARGE SCALE GENOMIC DNA]</scope>
    <source>
        <strain evidence="4 5">CBS 89968</strain>
    </source>
</reference>
<dbReference type="Gene3D" id="1.20.1050.10">
    <property type="match status" value="1"/>
</dbReference>
<dbReference type="Proteomes" id="UP000053328">
    <property type="component" value="Unassembled WGS sequence"/>
</dbReference>
<dbReference type="Gene3D" id="3.40.30.10">
    <property type="entry name" value="Glutaredoxin"/>
    <property type="match status" value="1"/>
</dbReference>
<feature type="domain" description="GST C-terminal" evidence="3">
    <location>
        <begin position="89"/>
        <end position="214"/>
    </location>
</feature>
<dbReference type="Pfam" id="PF00043">
    <property type="entry name" value="GST_C"/>
    <property type="match status" value="1"/>
</dbReference>
<organism evidence="4 5">
    <name type="scientific">Exophiala spinifera</name>
    <dbReference type="NCBI Taxonomy" id="91928"/>
    <lineage>
        <taxon>Eukaryota</taxon>
        <taxon>Fungi</taxon>
        <taxon>Dikarya</taxon>
        <taxon>Ascomycota</taxon>
        <taxon>Pezizomycotina</taxon>
        <taxon>Eurotiomycetes</taxon>
        <taxon>Chaetothyriomycetidae</taxon>
        <taxon>Chaetothyriales</taxon>
        <taxon>Herpotrichiellaceae</taxon>
        <taxon>Exophiala</taxon>
    </lineage>
</organism>
<evidence type="ECO:0000256" key="2">
    <source>
        <dbReference type="RuleBase" id="RU003494"/>
    </source>
</evidence>
<dbReference type="RefSeq" id="XP_016232905.1">
    <property type="nucleotide sequence ID" value="XM_016384282.1"/>
</dbReference>
<dbReference type="CDD" id="cd03057">
    <property type="entry name" value="GST_N_Beta"/>
    <property type="match status" value="1"/>
</dbReference>
<dbReference type="SUPFAM" id="SSF47616">
    <property type="entry name" value="GST C-terminal domain-like"/>
    <property type="match status" value="1"/>
</dbReference>
<sequence>MSAPNVPRLKLWYSPGACSFAPHALLLESGLSFQLILSQVGSFTDDFMSLNPKGRVPVLAMDEELVTEMPAILTAISQHVPDRHLLGKTPLETIRVYEWLNYLSGTVHGQGYGALWRLARYIEDPMLYAQVQQKGLETIKECYAYIEGKLIENKTTYLVGQSLTATDFFLFVIYRWGLRANINMKVEYLWMTAWADRLLEEKSVLGALKVHTNV</sequence>
<evidence type="ECO:0000313" key="5">
    <source>
        <dbReference type="Proteomes" id="UP000053328"/>
    </source>
</evidence>
<dbReference type="SFLD" id="SFLDG00358">
    <property type="entry name" value="Main_(cytGST)"/>
    <property type="match status" value="1"/>
</dbReference>
<keyword evidence="5" id="KW-1185">Reference proteome</keyword>
<dbReference type="VEuPathDB" id="FungiDB:PV08_09967"/>
<proteinExistence type="inferred from homology"/>
<dbReference type="SFLD" id="SFLDS00019">
    <property type="entry name" value="Glutathione_Transferase_(cytos"/>
    <property type="match status" value="1"/>
</dbReference>
<dbReference type="AlphaFoldDB" id="A0A0D2BNH7"/>
<dbReference type="InterPro" id="IPR004046">
    <property type="entry name" value="GST_C"/>
</dbReference>
<comment type="similarity">
    <text evidence="1 2">Belongs to the GST superfamily.</text>
</comment>
<evidence type="ECO:0000313" key="4">
    <source>
        <dbReference type="EMBL" id="KIW12689.1"/>
    </source>
</evidence>
<dbReference type="EMBL" id="KN847498">
    <property type="protein sequence ID" value="KIW12689.1"/>
    <property type="molecule type" value="Genomic_DNA"/>
</dbReference>
<dbReference type="SUPFAM" id="SSF52833">
    <property type="entry name" value="Thioredoxin-like"/>
    <property type="match status" value="1"/>
</dbReference>
<evidence type="ECO:0000259" key="3">
    <source>
        <dbReference type="PROSITE" id="PS50405"/>
    </source>
</evidence>
<name>A0A0D2BNH7_9EURO</name>
<evidence type="ECO:0000256" key="1">
    <source>
        <dbReference type="ARBA" id="ARBA00007409"/>
    </source>
</evidence>
<gene>
    <name evidence="4" type="ORF">PV08_09967</name>
</gene>
<dbReference type="HOGENOM" id="CLU_011226_6_1_1"/>
<dbReference type="InterPro" id="IPR004045">
    <property type="entry name" value="Glutathione_S-Trfase_N"/>
</dbReference>
<dbReference type="InterPro" id="IPR040079">
    <property type="entry name" value="Glutathione_S-Trfase"/>
</dbReference>
<dbReference type="PROSITE" id="PS50405">
    <property type="entry name" value="GST_CTER"/>
    <property type="match status" value="1"/>
</dbReference>
<accession>A0A0D2BNH7</accession>
<dbReference type="PANTHER" id="PTHR44051">
    <property type="entry name" value="GLUTATHIONE S-TRANSFERASE-RELATED"/>
    <property type="match status" value="1"/>
</dbReference>
<dbReference type="InterPro" id="IPR010987">
    <property type="entry name" value="Glutathione-S-Trfase_C-like"/>
</dbReference>